<evidence type="ECO:0000313" key="3">
    <source>
        <dbReference type="WBParaSite" id="HNAJ_0000075401-mRNA-1"/>
    </source>
</evidence>
<dbReference type="AlphaFoldDB" id="A0A0R3T1K0"/>
<accession>A0A0R3T1K0</accession>
<name>A0A0R3T1K0_RODNA</name>
<organism evidence="3">
    <name type="scientific">Rodentolepis nana</name>
    <name type="common">Dwarf tapeworm</name>
    <name type="synonym">Hymenolepis nana</name>
    <dbReference type="NCBI Taxonomy" id="102285"/>
    <lineage>
        <taxon>Eukaryota</taxon>
        <taxon>Metazoa</taxon>
        <taxon>Spiralia</taxon>
        <taxon>Lophotrochozoa</taxon>
        <taxon>Platyhelminthes</taxon>
        <taxon>Cestoda</taxon>
        <taxon>Eucestoda</taxon>
        <taxon>Cyclophyllidea</taxon>
        <taxon>Hymenolepididae</taxon>
        <taxon>Rodentolepis</taxon>
    </lineage>
</organism>
<reference evidence="3" key="1">
    <citation type="submission" date="2017-02" db="UniProtKB">
        <authorList>
            <consortium name="WormBaseParasite"/>
        </authorList>
    </citation>
    <scope>IDENTIFICATION</scope>
</reference>
<protein>
    <submittedName>
        <fullName evidence="3">BTB domain-containing protein</fullName>
    </submittedName>
</protein>
<dbReference type="InterPro" id="IPR011333">
    <property type="entry name" value="SKP1/BTB/POZ_sf"/>
</dbReference>
<proteinExistence type="predicted"/>
<reference evidence="1 2" key="2">
    <citation type="submission" date="2018-11" db="EMBL/GenBank/DDBJ databases">
        <authorList>
            <consortium name="Pathogen Informatics"/>
        </authorList>
    </citation>
    <scope>NUCLEOTIDE SEQUENCE [LARGE SCALE GENOMIC DNA]</scope>
</reference>
<dbReference type="EMBL" id="UZAE01000237">
    <property type="protein sequence ID" value="VDN96613.1"/>
    <property type="molecule type" value="Genomic_DNA"/>
</dbReference>
<sequence length="105" mass="12481">MDLTVLTTDGKEVLVEDIFVKSIPAFRDIAKDEVNEKFFVPVKSDILVSLCTWIDYIYLAPSREELRKFLSQYYDHHYEELNELMEAARALRFLSFVDVYENFHH</sequence>
<evidence type="ECO:0000313" key="2">
    <source>
        <dbReference type="Proteomes" id="UP000278807"/>
    </source>
</evidence>
<dbReference type="Gene3D" id="3.30.710.10">
    <property type="entry name" value="Potassium Channel Kv1.1, Chain A"/>
    <property type="match status" value="1"/>
</dbReference>
<gene>
    <name evidence="1" type="ORF">HNAJ_LOCUS754</name>
</gene>
<dbReference type="WBParaSite" id="HNAJ_0000075401-mRNA-1">
    <property type="protein sequence ID" value="HNAJ_0000075401-mRNA-1"/>
    <property type="gene ID" value="HNAJ_0000075401"/>
</dbReference>
<evidence type="ECO:0000313" key="1">
    <source>
        <dbReference type="EMBL" id="VDN96613.1"/>
    </source>
</evidence>
<keyword evidence="2" id="KW-1185">Reference proteome</keyword>
<dbReference type="Proteomes" id="UP000278807">
    <property type="component" value="Unassembled WGS sequence"/>
</dbReference>